<protein>
    <submittedName>
        <fullName evidence="3">Apple domain-containing protein</fullName>
    </submittedName>
</protein>
<sequence>MIITVIVQGLNCRAKEKPAYLRSIGYKLDESNDTVAECKKLCSSTAFCEFVVYNTFGKTCTIVKNTGQQQKSVSGKDFIVTSTDLELYQKICIQ</sequence>
<dbReference type="PROSITE" id="PS50948">
    <property type="entry name" value="PAN"/>
    <property type="match status" value="1"/>
</dbReference>
<organism evidence="2 3">
    <name type="scientific">Romanomermis culicivorax</name>
    <name type="common">Nematode worm</name>
    <dbReference type="NCBI Taxonomy" id="13658"/>
    <lineage>
        <taxon>Eukaryota</taxon>
        <taxon>Metazoa</taxon>
        <taxon>Ecdysozoa</taxon>
        <taxon>Nematoda</taxon>
        <taxon>Enoplea</taxon>
        <taxon>Dorylaimia</taxon>
        <taxon>Mermithida</taxon>
        <taxon>Mermithoidea</taxon>
        <taxon>Mermithidae</taxon>
        <taxon>Romanomermis</taxon>
    </lineage>
</organism>
<dbReference type="Pfam" id="PF00024">
    <property type="entry name" value="PAN_1"/>
    <property type="match status" value="1"/>
</dbReference>
<name>A0A915HGM7_ROMCU</name>
<dbReference type="SUPFAM" id="SSF57414">
    <property type="entry name" value="Hairpin loop containing domain-like"/>
    <property type="match status" value="1"/>
</dbReference>
<dbReference type="Gene3D" id="3.50.4.10">
    <property type="entry name" value="Hepatocyte Growth Factor"/>
    <property type="match status" value="1"/>
</dbReference>
<evidence type="ECO:0000313" key="3">
    <source>
        <dbReference type="WBParaSite" id="nRc.2.0.1.t00785-RA"/>
    </source>
</evidence>
<feature type="domain" description="Apple" evidence="1">
    <location>
        <begin position="12"/>
        <end position="92"/>
    </location>
</feature>
<keyword evidence="2" id="KW-1185">Reference proteome</keyword>
<evidence type="ECO:0000259" key="1">
    <source>
        <dbReference type="PROSITE" id="PS50948"/>
    </source>
</evidence>
<dbReference type="Proteomes" id="UP000887565">
    <property type="component" value="Unplaced"/>
</dbReference>
<dbReference type="AlphaFoldDB" id="A0A915HGM7"/>
<accession>A0A915HGM7</accession>
<dbReference type="InterPro" id="IPR003609">
    <property type="entry name" value="Pan_app"/>
</dbReference>
<dbReference type="SMART" id="SM00473">
    <property type="entry name" value="PAN_AP"/>
    <property type="match status" value="1"/>
</dbReference>
<dbReference type="WBParaSite" id="nRc.2.0.1.t00785-RA">
    <property type="protein sequence ID" value="nRc.2.0.1.t00785-RA"/>
    <property type="gene ID" value="nRc.2.0.1.g00785"/>
</dbReference>
<evidence type="ECO:0000313" key="2">
    <source>
        <dbReference type="Proteomes" id="UP000887565"/>
    </source>
</evidence>
<proteinExistence type="predicted"/>
<reference evidence="3" key="1">
    <citation type="submission" date="2022-11" db="UniProtKB">
        <authorList>
            <consortium name="WormBaseParasite"/>
        </authorList>
    </citation>
    <scope>IDENTIFICATION</scope>
</reference>